<dbReference type="Proteomes" id="UP000276888">
    <property type="component" value="Chromosome"/>
</dbReference>
<dbReference type="EMBL" id="CP031423">
    <property type="protein sequence ID" value="AZS36709.1"/>
    <property type="molecule type" value="Genomic_DNA"/>
</dbReference>
<gene>
    <name evidence="1" type="ORF">CVS47_01317</name>
</gene>
<evidence type="ECO:0000313" key="1">
    <source>
        <dbReference type="EMBL" id="AZS36709.1"/>
    </source>
</evidence>
<organism evidence="1 2">
    <name type="scientific">Microbacterium lemovicicum</name>
    <dbReference type="NCBI Taxonomy" id="1072463"/>
    <lineage>
        <taxon>Bacteria</taxon>
        <taxon>Bacillati</taxon>
        <taxon>Actinomycetota</taxon>
        <taxon>Actinomycetes</taxon>
        <taxon>Micrococcales</taxon>
        <taxon>Microbacteriaceae</taxon>
        <taxon>Microbacterium</taxon>
    </lineage>
</organism>
<protein>
    <submittedName>
        <fullName evidence="1">Uncharacterized protein</fullName>
    </submittedName>
</protein>
<accession>A0A3S9W9I8</accession>
<dbReference type="KEGG" id="mlv:CVS47_01317"/>
<evidence type="ECO:0000313" key="2">
    <source>
        <dbReference type="Proteomes" id="UP000276888"/>
    </source>
</evidence>
<reference evidence="1 2" key="1">
    <citation type="submission" date="2018-08" db="EMBL/GenBank/DDBJ databases">
        <title>Microbacterium lemovicicum sp. nov., a bacterium isolated from a natural uranium-rich soil.</title>
        <authorList>
            <person name="ORTET P."/>
        </authorList>
    </citation>
    <scope>NUCLEOTIDE SEQUENCE [LARGE SCALE GENOMIC DNA]</scope>
    <source>
        <strain evidence="1 2">Viu22</strain>
    </source>
</reference>
<name>A0A3S9W9I8_9MICO</name>
<dbReference type="AlphaFoldDB" id="A0A3S9W9I8"/>
<proteinExistence type="predicted"/>
<keyword evidence="2" id="KW-1185">Reference proteome</keyword>
<sequence length="81" mass="9191">MTNTPLQLLFPEHLPVWGRPSRDTDTPIDIEYIGDGHSLVLLKSLQDPALRKTLVVDNRTGLVIRFYDSLAVTVLENFIPF</sequence>